<dbReference type="Proteomes" id="UP000031807">
    <property type="component" value="Segment"/>
</dbReference>
<accession>A0A0B4SJN9</accession>
<evidence type="ECO:0000313" key="2">
    <source>
        <dbReference type="Proteomes" id="UP000031807"/>
    </source>
</evidence>
<organism evidence="1 2">
    <name type="scientific">Proteus phage pPM_01</name>
    <dbReference type="NCBI Taxonomy" id="1567485"/>
    <lineage>
        <taxon>Viruses</taxon>
        <taxon>Duplodnaviria</taxon>
        <taxon>Heunggongvirae</taxon>
        <taxon>Uroviricota</taxon>
        <taxon>Caudoviricetes</taxon>
        <taxon>Casjensviridae</taxon>
        <taxon>Lavrentievavirus</taxon>
        <taxon>Lavrentievavirus pPM01</taxon>
    </lineage>
</organism>
<gene>
    <name evidence="1" type="ORF">pPM01_0070</name>
</gene>
<evidence type="ECO:0000313" key="1">
    <source>
        <dbReference type="EMBL" id="AJA41319.1"/>
    </source>
</evidence>
<name>A0A0B4SJN9_9CAUD</name>
<dbReference type="GeneID" id="26626794"/>
<dbReference type="KEGG" id="vg:26626794"/>
<protein>
    <submittedName>
        <fullName evidence="1">Uncharacterized protein</fullName>
    </submittedName>
</protein>
<sequence>MKESNFPSWAKNNKTGRLKFMIRHLASFASEEGHLVFLCRDAKLSVRGVSQAIDRGEFTFQMADKLVKAASVAGNPDVTVMNLLKPMESFKEDK</sequence>
<dbReference type="RefSeq" id="YP_009199683.1">
    <property type="nucleotide sequence ID" value="NC_028812.1"/>
</dbReference>
<proteinExistence type="predicted"/>
<keyword evidence="2" id="KW-1185">Reference proteome</keyword>
<reference evidence="1 2" key="1">
    <citation type="submission" date="2014-10" db="EMBL/GenBank/DDBJ databases">
        <title>Characterization of phage pPM_01 specific to Proteus mirabilis.</title>
        <authorList>
            <person name="Wirjon I.A."/>
            <person name="Mat Arip Y."/>
        </authorList>
    </citation>
    <scope>NUCLEOTIDE SEQUENCE [LARGE SCALE GENOMIC DNA]</scope>
</reference>
<dbReference type="EMBL" id="KP063118">
    <property type="protein sequence ID" value="AJA41319.1"/>
    <property type="molecule type" value="Genomic_DNA"/>
</dbReference>